<dbReference type="PANTHER" id="PTHR22744">
    <property type="entry name" value="HELIX LOOP HELIX PROTEIN 21-RELATED"/>
    <property type="match status" value="1"/>
</dbReference>
<dbReference type="PANTHER" id="PTHR22744:SF14">
    <property type="entry name" value="BTB DOMAIN-CONTAINING PROTEIN-RELATED"/>
    <property type="match status" value="1"/>
</dbReference>
<dbReference type="InterPro" id="IPR000210">
    <property type="entry name" value="BTB/POZ_dom"/>
</dbReference>
<sequence>MATAMEVDSPASVDTSFQCPPCATKTKLSLEVGPDNFAFESVEVGELNWICSYQVNEANIGYFTISCGEPDTLLWSAELLLKVEVYSTVEIVENFYESKVINLYSSKEHDTIKMFPVSTKKEFTGDSDSFNIEITVSVGRIWKEDLSKITSFGSAFVMVADRELYVSRELLSMHSSYFYTLFEKNEAVTLLERISFEDLFLFLSATYPVNFEITDDNVKKLLHVAMVFQSSSLISRCLVFLEQSSFTNIARIEIANKYNLQGFLIDTINKMTRSNIEDLACGSKPISDDLKLQLFDRLVRLCDDDAQFDQVAHHGSAMVNQYTTNSQQRHVAQAYITAAASNAILPYAVYAVQPQVSYSVMSTQQQAQAPSVSVTRRPVSGQLRAITAQLQAQQAQQANQNQNQPGPQALAASLAQAQASLRSANALLVQIGQPNQPLQQNSSQALTNAIVRTQQLSQQWQQQYNQYQQQQQQQQQRAQQMHQQLLQLVQQGPPGSSRNQQPSANPVVANPPTANRAPNASS</sequence>
<feature type="coiled-coil region" evidence="1">
    <location>
        <begin position="450"/>
        <end position="484"/>
    </location>
</feature>
<feature type="region of interest" description="Disordered" evidence="2">
    <location>
        <begin position="489"/>
        <end position="522"/>
    </location>
</feature>
<comment type="caution">
    <text evidence="4">The sequence shown here is derived from an EMBL/GenBank/DDBJ whole genome shotgun (WGS) entry which is preliminary data.</text>
</comment>
<proteinExistence type="predicted"/>
<accession>A0A4U5PEB8</accession>
<evidence type="ECO:0000256" key="2">
    <source>
        <dbReference type="SAM" id="MobiDB-lite"/>
    </source>
</evidence>
<dbReference type="Gene3D" id="3.30.710.10">
    <property type="entry name" value="Potassium Channel Kv1.1, Chain A"/>
    <property type="match status" value="1"/>
</dbReference>
<dbReference type="Pfam" id="PF00651">
    <property type="entry name" value="BTB"/>
    <property type="match status" value="1"/>
</dbReference>
<feature type="domain" description="BTB" evidence="3">
    <location>
        <begin position="153"/>
        <end position="215"/>
    </location>
</feature>
<reference evidence="4 5" key="2">
    <citation type="journal article" date="2019" name="G3 (Bethesda)">
        <title>Hybrid Assembly of the Genome of the Entomopathogenic Nematode Steinernema carpocapsae Identifies the X-Chromosome.</title>
        <authorList>
            <person name="Serra L."/>
            <person name="Macchietto M."/>
            <person name="Macias-Munoz A."/>
            <person name="McGill C.J."/>
            <person name="Rodriguez I.M."/>
            <person name="Rodriguez B."/>
            <person name="Murad R."/>
            <person name="Mortazavi A."/>
        </authorList>
    </citation>
    <scope>NUCLEOTIDE SEQUENCE [LARGE SCALE GENOMIC DNA]</scope>
    <source>
        <strain evidence="4 5">ALL</strain>
    </source>
</reference>
<evidence type="ECO:0000256" key="1">
    <source>
        <dbReference type="SAM" id="Coils"/>
    </source>
</evidence>
<dbReference type="PROSITE" id="PS50097">
    <property type="entry name" value="BTB"/>
    <property type="match status" value="1"/>
</dbReference>
<dbReference type="InterPro" id="IPR011333">
    <property type="entry name" value="SKP1/BTB/POZ_sf"/>
</dbReference>
<keyword evidence="5" id="KW-1185">Reference proteome</keyword>
<name>A0A4U5PEB8_STECR</name>
<reference evidence="4 5" key="1">
    <citation type="journal article" date="2015" name="Genome Biol.">
        <title>Comparative genomics of Steinernema reveals deeply conserved gene regulatory networks.</title>
        <authorList>
            <person name="Dillman A.R."/>
            <person name="Macchietto M."/>
            <person name="Porter C.F."/>
            <person name="Rogers A."/>
            <person name="Williams B."/>
            <person name="Antoshechkin I."/>
            <person name="Lee M.M."/>
            <person name="Goodwin Z."/>
            <person name="Lu X."/>
            <person name="Lewis E.E."/>
            <person name="Goodrich-Blair H."/>
            <person name="Stock S.P."/>
            <person name="Adams B.J."/>
            <person name="Sternberg P.W."/>
            <person name="Mortazavi A."/>
        </authorList>
    </citation>
    <scope>NUCLEOTIDE SEQUENCE [LARGE SCALE GENOMIC DNA]</scope>
    <source>
        <strain evidence="4 5">ALL</strain>
    </source>
</reference>
<dbReference type="SMART" id="SM00225">
    <property type="entry name" value="BTB"/>
    <property type="match status" value="1"/>
</dbReference>
<gene>
    <name evidence="4" type="ORF">L596_008895</name>
</gene>
<dbReference type="SUPFAM" id="SSF54695">
    <property type="entry name" value="POZ domain"/>
    <property type="match status" value="1"/>
</dbReference>
<dbReference type="AlphaFoldDB" id="A0A4U5PEB8"/>
<dbReference type="Proteomes" id="UP000298663">
    <property type="component" value="Unassembled WGS sequence"/>
</dbReference>
<protein>
    <recommendedName>
        <fullName evidence="3">BTB domain-containing protein</fullName>
    </recommendedName>
</protein>
<organism evidence="4 5">
    <name type="scientific">Steinernema carpocapsae</name>
    <name type="common">Entomopathogenic nematode</name>
    <dbReference type="NCBI Taxonomy" id="34508"/>
    <lineage>
        <taxon>Eukaryota</taxon>
        <taxon>Metazoa</taxon>
        <taxon>Ecdysozoa</taxon>
        <taxon>Nematoda</taxon>
        <taxon>Chromadorea</taxon>
        <taxon>Rhabditida</taxon>
        <taxon>Tylenchina</taxon>
        <taxon>Panagrolaimomorpha</taxon>
        <taxon>Strongyloidoidea</taxon>
        <taxon>Steinernematidae</taxon>
        <taxon>Steinernema</taxon>
    </lineage>
</organism>
<keyword evidence="1" id="KW-0175">Coiled coil</keyword>
<evidence type="ECO:0000259" key="3">
    <source>
        <dbReference type="PROSITE" id="PS50097"/>
    </source>
</evidence>
<dbReference type="OrthoDB" id="5855157at2759"/>
<evidence type="ECO:0000313" key="5">
    <source>
        <dbReference type="Proteomes" id="UP000298663"/>
    </source>
</evidence>
<dbReference type="EMBL" id="AZBU02000002">
    <property type="protein sequence ID" value="TKR94633.1"/>
    <property type="molecule type" value="Genomic_DNA"/>
</dbReference>
<evidence type="ECO:0000313" key="4">
    <source>
        <dbReference type="EMBL" id="TKR94633.1"/>
    </source>
</evidence>
<feature type="compositionally biased region" description="Low complexity" evidence="2">
    <location>
        <begin position="502"/>
        <end position="522"/>
    </location>
</feature>